<reference evidence="1" key="1">
    <citation type="submission" date="2021-01" db="EMBL/GenBank/DDBJ databases">
        <title>A chromosome-scale assembly of European eel, Anguilla anguilla.</title>
        <authorList>
            <person name="Henkel C."/>
            <person name="Jong-Raadsen S.A."/>
            <person name="Dufour S."/>
            <person name="Weltzien F.-A."/>
            <person name="Palstra A.P."/>
            <person name="Pelster B."/>
            <person name="Spaink H.P."/>
            <person name="Van Den Thillart G.E."/>
            <person name="Jansen H."/>
            <person name="Zahm M."/>
            <person name="Klopp C."/>
            <person name="Cedric C."/>
            <person name="Louis A."/>
            <person name="Berthelot C."/>
            <person name="Parey E."/>
            <person name="Roest Crollius H."/>
            <person name="Montfort J."/>
            <person name="Robinson-Rechavi M."/>
            <person name="Bucao C."/>
            <person name="Bouchez O."/>
            <person name="Gislard M."/>
            <person name="Lluch J."/>
            <person name="Milhes M."/>
            <person name="Lampietro C."/>
            <person name="Lopez Roques C."/>
            <person name="Donnadieu C."/>
            <person name="Braasch I."/>
            <person name="Desvignes T."/>
            <person name="Postlethwait J."/>
            <person name="Bobe J."/>
            <person name="Guiguen Y."/>
            <person name="Dirks R."/>
        </authorList>
    </citation>
    <scope>NUCLEOTIDE SEQUENCE</scope>
    <source>
        <strain evidence="1">Tag_6206</strain>
        <tissue evidence="1">Liver</tissue>
    </source>
</reference>
<dbReference type="Proteomes" id="UP001044222">
    <property type="component" value="Unassembled WGS sequence"/>
</dbReference>
<protein>
    <submittedName>
        <fullName evidence="1">Uncharacterized protein</fullName>
    </submittedName>
</protein>
<organism evidence="1 2">
    <name type="scientific">Anguilla anguilla</name>
    <name type="common">European freshwater eel</name>
    <name type="synonym">Muraena anguilla</name>
    <dbReference type="NCBI Taxonomy" id="7936"/>
    <lineage>
        <taxon>Eukaryota</taxon>
        <taxon>Metazoa</taxon>
        <taxon>Chordata</taxon>
        <taxon>Craniata</taxon>
        <taxon>Vertebrata</taxon>
        <taxon>Euteleostomi</taxon>
        <taxon>Actinopterygii</taxon>
        <taxon>Neopterygii</taxon>
        <taxon>Teleostei</taxon>
        <taxon>Anguilliformes</taxon>
        <taxon>Anguillidae</taxon>
        <taxon>Anguilla</taxon>
    </lineage>
</organism>
<keyword evidence="2" id="KW-1185">Reference proteome</keyword>
<comment type="caution">
    <text evidence="1">The sequence shown here is derived from an EMBL/GenBank/DDBJ whole genome shotgun (WGS) entry which is preliminary data.</text>
</comment>
<evidence type="ECO:0000313" key="1">
    <source>
        <dbReference type="EMBL" id="KAG5854186.1"/>
    </source>
</evidence>
<name>A0A9D3S728_ANGAN</name>
<sequence length="66" mass="7308">TTSAALVNQNLRYIIQILHSKGTTASFPKLTECPHNCTPNQDFPSCKLRSITLKNNPELSNVLHST</sequence>
<proteinExistence type="predicted"/>
<accession>A0A9D3S728</accession>
<gene>
    <name evidence="1" type="ORF">ANANG_G00035000</name>
</gene>
<evidence type="ECO:0000313" key="2">
    <source>
        <dbReference type="Proteomes" id="UP001044222"/>
    </source>
</evidence>
<feature type="non-terminal residue" evidence="1">
    <location>
        <position position="1"/>
    </location>
</feature>
<dbReference type="EMBL" id="JAFIRN010000002">
    <property type="protein sequence ID" value="KAG5854186.1"/>
    <property type="molecule type" value="Genomic_DNA"/>
</dbReference>
<dbReference type="AlphaFoldDB" id="A0A9D3S728"/>